<dbReference type="Pfam" id="PF04018">
    <property type="entry name" value="VCA0040-like"/>
    <property type="match status" value="1"/>
</dbReference>
<reference evidence="2 3" key="1">
    <citation type="submission" date="2018-06" db="EMBL/GenBank/DDBJ databases">
        <title>Comparative analysis of microorganisms from saline springs in Andes Mountain Range, Colombia.</title>
        <authorList>
            <person name="Rubin E."/>
        </authorList>
    </citation>
    <scope>NUCLEOTIDE SEQUENCE [LARGE SCALE GENOMIC DNA]</scope>
    <source>
        <strain evidence="2 3">USBA-857</strain>
    </source>
</reference>
<dbReference type="AlphaFoldDB" id="A0A328Y3Y5"/>
<accession>A0A328Y3Y5</accession>
<dbReference type="PANTHER" id="PTHR37308:SF1">
    <property type="entry name" value="POLYPRENYL-PHOSPHATE TRANSPORTER"/>
    <property type="match status" value="1"/>
</dbReference>
<feature type="transmembrane region" description="Helical" evidence="1">
    <location>
        <begin position="216"/>
        <end position="233"/>
    </location>
</feature>
<feature type="transmembrane region" description="Helical" evidence="1">
    <location>
        <begin position="84"/>
        <end position="102"/>
    </location>
</feature>
<feature type="transmembrane region" description="Helical" evidence="1">
    <location>
        <begin position="56"/>
        <end position="79"/>
    </location>
</feature>
<organism evidence="2 3">
    <name type="scientific">Onishia taeanensis</name>
    <dbReference type="NCBI Taxonomy" id="284577"/>
    <lineage>
        <taxon>Bacteria</taxon>
        <taxon>Pseudomonadati</taxon>
        <taxon>Pseudomonadota</taxon>
        <taxon>Gammaproteobacteria</taxon>
        <taxon>Oceanospirillales</taxon>
        <taxon>Halomonadaceae</taxon>
        <taxon>Onishia</taxon>
    </lineage>
</organism>
<dbReference type="Proteomes" id="UP000249700">
    <property type="component" value="Unassembled WGS sequence"/>
</dbReference>
<keyword evidence="1" id="KW-0812">Transmembrane</keyword>
<dbReference type="InterPro" id="IPR007163">
    <property type="entry name" value="VCA0040-like"/>
</dbReference>
<comment type="caution">
    <text evidence="2">The sequence shown here is derived from an EMBL/GenBank/DDBJ whole genome shotgun (WGS) entry which is preliminary data.</text>
</comment>
<feature type="transmembrane region" description="Helical" evidence="1">
    <location>
        <begin position="269"/>
        <end position="291"/>
    </location>
</feature>
<feature type="transmembrane region" description="Helical" evidence="1">
    <location>
        <begin position="183"/>
        <end position="204"/>
    </location>
</feature>
<proteinExistence type="predicted"/>
<keyword evidence="1" id="KW-1133">Transmembrane helix</keyword>
<evidence type="ECO:0000313" key="2">
    <source>
        <dbReference type="EMBL" id="RAR63137.1"/>
    </source>
</evidence>
<feature type="transmembrane region" description="Helical" evidence="1">
    <location>
        <begin position="141"/>
        <end position="171"/>
    </location>
</feature>
<dbReference type="EMBL" id="QLSX01000003">
    <property type="protein sequence ID" value="RAR63137.1"/>
    <property type="molecule type" value="Genomic_DNA"/>
</dbReference>
<dbReference type="OrthoDB" id="9793746at2"/>
<evidence type="ECO:0000256" key="1">
    <source>
        <dbReference type="SAM" id="Phobius"/>
    </source>
</evidence>
<dbReference type="PANTHER" id="PTHR37308">
    <property type="entry name" value="INTEGRAL MEMBRANE PROTEIN"/>
    <property type="match status" value="1"/>
</dbReference>
<evidence type="ECO:0000313" key="3">
    <source>
        <dbReference type="Proteomes" id="UP000249700"/>
    </source>
</evidence>
<gene>
    <name evidence="2" type="ORF">BCL93_103370</name>
</gene>
<name>A0A328Y3Y5_9GAMM</name>
<feature type="transmembrane region" description="Helical" evidence="1">
    <location>
        <begin position="108"/>
        <end position="129"/>
    </location>
</feature>
<sequence>MGAADAVPGVSGGTIAFITGIYEELIYSIKNFGPSAWGAWRRGGLKGVAVHLNLGFVIPLVLGIGVSLVSVAHLVTYLLENQRLLLDAFFFGLVAASAWVVSRRLTDWRIWHVLPLAAGLLLADGLPALMPLVSGLGSEGLMLGVAGAIAISAMLLPGISGSFLLLTMGLYSSVMEGLKAFDVVLMAQFGLGCLVGLVTFSRLLSWLLSRFHTATLQLLIGFILGSLPLLWPWRELVSYRLGPDEQIIPMEYRYLLPNDYAQLTGDPSALFPAVALMLAGLILVLAVGRFASPTDSH</sequence>
<keyword evidence="1" id="KW-0472">Membrane</keyword>
<protein>
    <submittedName>
        <fullName evidence="2">Putative membrane protein</fullName>
    </submittedName>
</protein>